<sequence length="500" mass="54738">MTLSSHPHHTCSPNVRHVKEILADPAAFDRLRAATPWRELLTRLPGVDPLTDVRRAYLLLSGTPAEMAVAAEALADDSLPAPARGVRMLLLAQLRQYEQVLALNYKRRGASEQAQEEACHAYAALSVAHGGLGHHREAYADIQIALEHAEALGMTDRANYLAFLAGRHDTQAGRPDPEAMAQLLLAPMPVARRGLGLRSSAESLMALGDYRDALAVLGPPDADDALTTGLRAFLHELLDLPQIRPYDPHDRAYGTVAAGLARYKAAQDDAADLLDVQHEPQRTYGRLVVGAMYARGQRDMEDIMAVLGAQPDAADQAALWASIRWGALRHRRLLETPLRHVRAVEKALTRCRTARDVMALVRLASPERYLLLAHAPTRLSYSPRTDRLAVLYGDHVAYGSQTIQAPGRSGKVLVAHALGLPDDELARVEQGRLVKKLAQHQIPTPANWGRVVSELEACAVAVAEAGEPVEPWRRALFEAVERLTDNVKQMLPTELTQAFA</sequence>
<dbReference type="EMBL" id="BAABRP010000012">
    <property type="protein sequence ID" value="GAA5514040.1"/>
    <property type="molecule type" value="Genomic_DNA"/>
</dbReference>
<reference evidence="1 2" key="1">
    <citation type="submission" date="2024-02" db="EMBL/GenBank/DDBJ databases">
        <title>Deinococcus carri NBRC 110142.</title>
        <authorList>
            <person name="Ichikawa N."/>
            <person name="Katano-Makiyama Y."/>
            <person name="Hidaka K."/>
        </authorList>
    </citation>
    <scope>NUCLEOTIDE SEQUENCE [LARGE SCALE GENOMIC DNA]</scope>
    <source>
        <strain evidence="1 2">NBRC 110142</strain>
    </source>
</reference>
<keyword evidence="2" id="KW-1185">Reference proteome</keyword>
<evidence type="ECO:0000313" key="2">
    <source>
        <dbReference type="Proteomes" id="UP001401887"/>
    </source>
</evidence>
<comment type="caution">
    <text evidence="1">The sequence shown here is derived from an EMBL/GenBank/DDBJ whole genome shotgun (WGS) entry which is preliminary data.</text>
</comment>
<gene>
    <name evidence="1" type="ORF">Dcar01_02789</name>
</gene>
<dbReference type="Proteomes" id="UP001401887">
    <property type="component" value="Unassembled WGS sequence"/>
</dbReference>
<proteinExistence type="predicted"/>
<protein>
    <submittedName>
        <fullName evidence="1">Uncharacterized protein</fullName>
    </submittedName>
</protein>
<name>A0ABP9WC44_9DEIO</name>
<evidence type="ECO:0000313" key="1">
    <source>
        <dbReference type="EMBL" id="GAA5514040.1"/>
    </source>
</evidence>
<accession>A0ABP9WC44</accession>
<organism evidence="1 2">
    <name type="scientific">Deinococcus carri</name>
    <dbReference type="NCBI Taxonomy" id="1211323"/>
    <lineage>
        <taxon>Bacteria</taxon>
        <taxon>Thermotogati</taxon>
        <taxon>Deinococcota</taxon>
        <taxon>Deinococci</taxon>
        <taxon>Deinococcales</taxon>
        <taxon>Deinococcaceae</taxon>
        <taxon>Deinococcus</taxon>
    </lineage>
</organism>